<dbReference type="EMBL" id="FOAW01000007">
    <property type="protein sequence ID" value="SEL24596.1"/>
    <property type="molecule type" value="Genomic_DNA"/>
</dbReference>
<protein>
    <submittedName>
        <fullName evidence="1">Uncharacterized protein</fullName>
    </submittedName>
</protein>
<dbReference type="AlphaFoldDB" id="A0A1H7NM63"/>
<accession>A0A1H7NM63</accession>
<name>A0A1H7NM63_9NOCA</name>
<evidence type="ECO:0000313" key="2">
    <source>
        <dbReference type="Proteomes" id="UP000198677"/>
    </source>
</evidence>
<evidence type="ECO:0000313" key="1">
    <source>
        <dbReference type="EMBL" id="SEL24596.1"/>
    </source>
</evidence>
<reference evidence="2" key="1">
    <citation type="submission" date="2016-10" db="EMBL/GenBank/DDBJ databases">
        <authorList>
            <person name="Varghese N."/>
            <person name="Submissions S."/>
        </authorList>
    </citation>
    <scope>NUCLEOTIDE SEQUENCE [LARGE SCALE GENOMIC DNA]</scope>
    <source>
        <strain evidence="2">DSM 44675</strain>
    </source>
</reference>
<organism evidence="1 2">
    <name type="scientific">Rhodococcus maanshanensis</name>
    <dbReference type="NCBI Taxonomy" id="183556"/>
    <lineage>
        <taxon>Bacteria</taxon>
        <taxon>Bacillati</taxon>
        <taxon>Actinomycetota</taxon>
        <taxon>Actinomycetes</taxon>
        <taxon>Mycobacteriales</taxon>
        <taxon>Nocardiaceae</taxon>
        <taxon>Rhodococcus</taxon>
    </lineage>
</organism>
<sequence length="51" mass="5417">MTTSEVLDTLGAHLGADPTGHLAFRLLSMLAIDHPDELLGTIATAERLYPA</sequence>
<proteinExistence type="predicted"/>
<gene>
    <name evidence="1" type="ORF">SAMN05444583_10783</name>
</gene>
<dbReference type="RefSeq" id="WP_169922317.1">
    <property type="nucleotide sequence ID" value="NZ_FOAW01000007.1"/>
</dbReference>
<keyword evidence="2" id="KW-1185">Reference proteome</keyword>
<dbReference type="Proteomes" id="UP000198677">
    <property type="component" value="Unassembled WGS sequence"/>
</dbReference>